<gene>
    <name evidence="1" type="ORF">Ahy_A05g023122</name>
</gene>
<name>A0A445D2E9_ARAHY</name>
<comment type="caution">
    <text evidence="1">The sequence shown here is derived from an EMBL/GenBank/DDBJ whole genome shotgun (WGS) entry which is preliminary data.</text>
</comment>
<organism evidence="1 2">
    <name type="scientific">Arachis hypogaea</name>
    <name type="common">Peanut</name>
    <dbReference type="NCBI Taxonomy" id="3818"/>
    <lineage>
        <taxon>Eukaryota</taxon>
        <taxon>Viridiplantae</taxon>
        <taxon>Streptophyta</taxon>
        <taxon>Embryophyta</taxon>
        <taxon>Tracheophyta</taxon>
        <taxon>Spermatophyta</taxon>
        <taxon>Magnoliopsida</taxon>
        <taxon>eudicotyledons</taxon>
        <taxon>Gunneridae</taxon>
        <taxon>Pentapetalae</taxon>
        <taxon>rosids</taxon>
        <taxon>fabids</taxon>
        <taxon>Fabales</taxon>
        <taxon>Fabaceae</taxon>
        <taxon>Papilionoideae</taxon>
        <taxon>50 kb inversion clade</taxon>
        <taxon>dalbergioids sensu lato</taxon>
        <taxon>Dalbergieae</taxon>
        <taxon>Pterocarpus clade</taxon>
        <taxon>Arachis</taxon>
    </lineage>
</organism>
<reference evidence="1 2" key="1">
    <citation type="submission" date="2019-01" db="EMBL/GenBank/DDBJ databases">
        <title>Sequencing of cultivated peanut Arachis hypogaea provides insights into genome evolution and oil improvement.</title>
        <authorList>
            <person name="Chen X."/>
        </authorList>
    </citation>
    <scope>NUCLEOTIDE SEQUENCE [LARGE SCALE GENOMIC DNA]</scope>
    <source>
        <strain evidence="2">cv. Fuhuasheng</strain>
        <tissue evidence="1">Leaves</tissue>
    </source>
</reference>
<dbReference type="Proteomes" id="UP000289738">
    <property type="component" value="Chromosome A05"/>
</dbReference>
<keyword evidence="2" id="KW-1185">Reference proteome</keyword>
<protein>
    <submittedName>
        <fullName evidence="1">Uncharacterized protein</fullName>
    </submittedName>
</protein>
<accession>A0A445D2E9</accession>
<dbReference type="EMBL" id="SDMP01000005">
    <property type="protein sequence ID" value="RYR57393.1"/>
    <property type="molecule type" value="Genomic_DNA"/>
</dbReference>
<proteinExistence type="predicted"/>
<sequence>MSNDISDGHVKIPTTVKFTKLFINGQFVDSLSGKGYCWVVAATRLPLLLLQGHSLDHRWFIGEEKERKMMRRKERWVAAVGPPLLLQGRRRCRWFIGGERKREREREREREGRCRRWFIGEERKKRCEEREGRVAVAAGSLVLRRWVADSSEKREREKKAMRKRCCRH</sequence>
<evidence type="ECO:0000313" key="1">
    <source>
        <dbReference type="EMBL" id="RYR57393.1"/>
    </source>
</evidence>
<dbReference type="AlphaFoldDB" id="A0A445D2E9"/>
<evidence type="ECO:0000313" key="2">
    <source>
        <dbReference type="Proteomes" id="UP000289738"/>
    </source>
</evidence>